<organism evidence="2 3">
    <name type="scientific">Taxus chinensis</name>
    <name type="common">Chinese yew</name>
    <name type="synonym">Taxus wallichiana var. chinensis</name>
    <dbReference type="NCBI Taxonomy" id="29808"/>
    <lineage>
        <taxon>Eukaryota</taxon>
        <taxon>Viridiplantae</taxon>
        <taxon>Streptophyta</taxon>
        <taxon>Embryophyta</taxon>
        <taxon>Tracheophyta</taxon>
        <taxon>Spermatophyta</taxon>
        <taxon>Pinopsida</taxon>
        <taxon>Pinidae</taxon>
        <taxon>Conifers II</taxon>
        <taxon>Cupressales</taxon>
        <taxon>Taxaceae</taxon>
        <taxon>Taxus</taxon>
    </lineage>
</organism>
<comment type="caution">
    <text evidence="2">The sequence shown here is derived from an EMBL/GenBank/DDBJ whole genome shotgun (WGS) entry which is preliminary data.</text>
</comment>
<feature type="non-terminal residue" evidence="2">
    <location>
        <position position="123"/>
    </location>
</feature>
<keyword evidence="3" id="KW-1185">Reference proteome</keyword>
<reference evidence="2 3" key="1">
    <citation type="journal article" date="2021" name="Nat. Plants">
        <title>The Taxus genome provides insights into paclitaxel biosynthesis.</title>
        <authorList>
            <person name="Xiong X."/>
            <person name="Gou J."/>
            <person name="Liao Q."/>
            <person name="Li Y."/>
            <person name="Zhou Q."/>
            <person name="Bi G."/>
            <person name="Li C."/>
            <person name="Du R."/>
            <person name="Wang X."/>
            <person name="Sun T."/>
            <person name="Guo L."/>
            <person name="Liang H."/>
            <person name="Lu P."/>
            <person name="Wu Y."/>
            <person name="Zhang Z."/>
            <person name="Ro D.K."/>
            <person name="Shang Y."/>
            <person name="Huang S."/>
            <person name="Yan J."/>
        </authorList>
    </citation>
    <scope>NUCLEOTIDE SEQUENCE [LARGE SCALE GENOMIC DNA]</scope>
    <source>
        <strain evidence="2">Ta-2019</strain>
    </source>
</reference>
<feature type="region of interest" description="Disordered" evidence="1">
    <location>
        <begin position="1"/>
        <end position="49"/>
    </location>
</feature>
<sequence>KQVDAPLNDSKNMQNKPLVKTEFDVPTEDDSDELDDGENLDPPQANGIAKKLPKWYTQLIRYVNLDEAPSTSSNPGPRTHSQAREEVNYALMRRVVETVEPSTVQKALQSKAWKDAMDSEYQS</sequence>
<feature type="region of interest" description="Disordered" evidence="1">
    <location>
        <begin position="66"/>
        <end position="86"/>
    </location>
</feature>
<gene>
    <name evidence="2" type="ORF">KI387_012771</name>
</gene>
<dbReference type="AlphaFoldDB" id="A0AA38CRJ1"/>
<evidence type="ECO:0000313" key="2">
    <source>
        <dbReference type="EMBL" id="KAH9301188.1"/>
    </source>
</evidence>
<evidence type="ECO:0000256" key="1">
    <source>
        <dbReference type="SAM" id="MobiDB-lite"/>
    </source>
</evidence>
<feature type="non-terminal residue" evidence="2">
    <location>
        <position position="1"/>
    </location>
</feature>
<feature type="compositionally biased region" description="Acidic residues" evidence="1">
    <location>
        <begin position="25"/>
        <end position="39"/>
    </location>
</feature>
<proteinExistence type="predicted"/>
<protein>
    <submittedName>
        <fullName evidence="2">Uncharacterized protein</fullName>
    </submittedName>
</protein>
<evidence type="ECO:0000313" key="3">
    <source>
        <dbReference type="Proteomes" id="UP000824469"/>
    </source>
</evidence>
<name>A0AA38CRJ1_TAXCH</name>
<dbReference type="EMBL" id="JAHRHJ020000009">
    <property type="protein sequence ID" value="KAH9301188.1"/>
    <property type="molecule type" value="Genomic_DNA"/>
</dbReference>
<accession>A0AA38CRJ1</accession>
<feature type="compositionally biased region" description="Polar residues" evidence="1">
    <location>
        <begin position="69"/>
        <end position="80"/>
    </location>
</feature>
<dbReference type="Proteomes" id="UP000824469">
    <property type="component" value="Unassembled WGS sequence"/>
</dbReference>
<feature type="region of interest" description="Disordered" evidence="1">
    <location>
        <begin position="100"/>
        <end position="123"/>
    </location>
</feature>